<comment type="caution">
    <text evidence="1">The sequence shown here is derived from an EMBL/GenBank/DDBJ whole genome shotgun (WGS) entry which is preliminary data.</text>
</comment>
<organism evidence="1 2">
    <name type="scientific">Flavobacterium aquariorum</name>
    <dbReference type="NCBI Taxonomy" id="2217670"/>
    <lineage>
        <taxon>Bacteria</taxon>
        <taxon>Pseudomonadati</taxon>
        <taxon>Bacteroidota</taxon>
        <taxon>Flavobacteriia</taxon>
        <taxon>Flavobacteriales</taxon>
        <taxon>Flavobacteriaceae</taxon>
        <taxon>Flavobacterium</taxon>
    </lineage>
</organism>
<name>A0A2W7TYN3_9FLAO</name>
<protein>
    <submittedName>
        <fullName evidence="1">Uncharacterized protein</fullName>
    </submittedName>
</protein>
<dbReference type="EMBL" id="QKXH01000001">
    <property type="protein sequence ID" value="PZX95441.1"/>
    <property type="molecule type" value="Genomic_DNA"/>
</dbReference>
<reference evidence="1 2" key="1">
    <citation type="submission" date="2018-06" db="EMBL/GenBank/DDBJ databases">
        <title>Flavobacterium sp IMCC34762, genome.</title>
        <authorList>
            <person name="Joung Y."/>
            <person name="Cho J."/>
            <person name="Song J."/>
        </authorList>
    </citation>
    <scope>NUCLEOTIDE SEQUENCE [LARGE SCALE GENOMIC DNA]</scope>
    <source>
        <strain evidence="1 2">IMCC34762</strain>
    </source>
</reference>
<proteinExistence type="predicted"/>
<gene>
    <name evidence="1" type="ORF">DOS84_02430</name>
</gene>
<evidence type="ECO:0000313" key="2">
    <source>
        <dbReference type="Proteomes" id="UP000249177"/>
    </source>
</evidence>
<sequence length="435" mass="50302">MAILYWFGYHKKFDRECIPQNADGIAMVDMKNIRNYFVFSCLKNPSECQWSNKDSAFKERFNLSNYGIKMSDYLAFFHIENQPISQWFVSAEIENETAFEKTMNKAHFRKAKLQNGMVAYYSNSMNLCAVKRSSQILISNISEQQKHIAVNIAEDLFLKKLFLNAKQIEKTIGTQNAVTFWIKKNSLLEEDGILSLKLENNKITVDGQLKLKYKKESQFLQNPNALFSLGFDFKMIQNQNIIKRHSAKINKIIGFNLDSILANNPTKTEILLNGIVEKKDSAISYDYDDDFNPIKKVVVHTNREPSFYFSMQTENSKKVFNYLKTQNAIDNRNVFVNFPLATTKTSIQNNALTLEANPLKNRISKPSSSKIGYLQIHFNKLLPKDWLYIIAKNKNFKFLKPFESFEMGLSKKNNVGHFRVDLKTTKGKSLISVIK</sequence>
<dbReference type="Proteomes" id="UP000249177">
    <property type="component" value="Unassembled WGS sequence"/>
</dbReference>
<accession>A0A2W7TYN3</accession>
<keyword evidence="2" id="KW-1185">Reference proteome</keyword>
<evidence type="ECO:0000313" key="1">
    <source>
        <dbReference type="EMBL" id="PZX95441.1"/>
    </source>
</evidence>
<dbReference type="AlphaFoldDB" id="A0A2W7TYN3"/>